<sequence>MNIKQCVCFLINRLKKQYRLWDAFFRSKATATLEWEVAEMEHLFALMTAGFWIGVPAVPLPITLKLLPEMEEELLLLLERVELAHAPLSQLFSTLDVG</sequence>
<dbReference type="InterPro" id="IPR058303">
    <property type="entry name" value="DUF7990"/>
</dbReference>
<reference evidence="1 2" key="1">
    <citation type="submission" date="2016-11" db="EMBL/GenBank/DDBJ databases">
        <title>Genomic analysis of Caldithrix abyssi and proposal of a novel bacterial phylum Caldithrichaeota.</title>
        <authorList>
            <person name="Kublanov I."/>
            <person name="Sigalova O."/>
            <person name="Gavrilov S."/>
            <person name="Lebedinsky A."/>
            <person name="Ivanova N."/>
            <person name="Daum C."/>
            <person name="Reddy T."/>
            <person name="Klenk H.P."/>
            <person name="Goker M."/>
            <person name="Reva O."/>
            <person name="Miroshnichenko M."/>
            <person name="Kyprides N."/>
            <person name="Woyke T."/>
            <person name="Gelfand M."/>
        </authorList>
    </citation>
    <scope>NUCLEOTIDE SEQUENCE [LARGE SCALE GENOMIC DNA]</scope>
    <source>
        <strain evidence="1 2">LF13</strain>
    </source>
</reference>
<dbReference type="Proteomes" id="UP000183868">
    <property type="component" value="Chromosome"/>
</dbReference>
<dbReference type="KEGG" id="caby:Cabys_1750"/>
<proteinExistence type="predicted"/>
<dbReference type="RefSeq" id="WP_217183939.1">
    <property type="nucleotide sequence ID" value="NZ_CM001402.1"/>
</dbReference>
<dbReference type="Pfam" id="PF25952">
    <property type="entry name" value="DUF7990"/>
    <property type="match status" value="1"/>
</dbReference>
<name>A0A1J1C733_CALAY</name>
<gene>
    <name evidence="1" type="ORF">Cabys_1750</name>
</gene>
<accession>A0A1J1C733</accession>
<evidence type="ECO:0000313" key="1">
    <source>
        <dbReference type="EMBL" id="APF18499.1"/>
    </source>
</evidence>
<evidence type="ECO:0000313" key="2">
    <source>
        <dbReference type="Proteomes" id="UP000183868"/>
    </source>
</evidence>
<organism evidence="1 2">
    <name type="scientific">Caldithrix abyssi DSM 13497</name>
    <dbReference type="NCBI Taxonomy" id="880073"/>
    <lineage>
        <taxon>Bacteria</taxon>
        <taxon>Pseudomonadati</taxon>
        <taxon>Calditrichota</taxon>
        <taxon>Calditrichia</taxon>
        <taxon>Calditrichales</taxon>
        <taxon>Calditrichaceae</taxon>
        <taxon>Caldithrix</taxon>
    </lineage>
</organism>
<protein>
    <submittedName>
        <fullName evidence="1">Uncharacterized protein</fullName>
    </submittedName>
</protein>
<dbReference type="AlphaFoldDB" id="A0A1J1C733"/>
<dbReference type="EMBL" id="CP018099">
    <property type="protein sequence ID" value="APF18499.1"/>
    <property type="molecule type" value="Genomic_DNA"/>
</dbReference>